<protein>
    <recommendedName>
        <fullName evidence="2">Ubiquitin carboxyl-terminal hydrolase</fullName>
        <ecNumber evidence="2">3.4.19.12</ecNumber>
    </recommendedName>
</protein>
<dbReference type="AlphaFoldDB" id="A0AAV5W8T3"/>
<feature type="compositionally biased region" description="Basic residues" evidence="3">
    <location>
        <begin position="16"/>
        <end position="25"/>
    </location>
</feature>
<evidence type="ECO:0000256" key="1">
    <source>
        <dbReference type="ARBA" id="ARBA00000707"/>
    </source>
</evidence>
<dbReference type="InterPro" id="IPR038765">
    <property type="entry name" value="Papain-like_cys_pep_sf"/>
</dbReference>
<dbReference type="EC" id="3.4.19.12" evidence="2"/>
<dbReference type="Pfam" id="PF00443">
    <property type="entry name" value="UCH"/>
    <property type="match status" value="1"/>
</dbReference>
<evidence type="ECO:0000313" key="5">
    <source>
        <dbReference type="EMBL" id="GMT28384.1"/>
    </source>
</evidence>
<evidence type="ECO:0000256" key="3">
    <source>
        <dbReference type="SAM" id="MobiDB-lite"/>
    </source>
</evidence>
<dbReference type="Proteomes" id="UP001432322">
    <property type="component" value="Unassembled WGS sequence"/>
</dbReference>
<proteinExistence type="inferred from homology"/>
<dbReference type="GO" id="GO:0016579">
    <property type="term" value="P:protein deubiquitination"/>
    <property type="evidence" value="ECO:0007669"/>
    <property type="project" value="InterPro"/>
</dbReference>
<organism evidence="5 6">
    <name type="scientific">Pristionchus fissidentatus</name>
    <dbReference type="NCBI Taxonomy" id="1538716"/>
    <lineage>
        <taxon>Eukaryota</taxon>
        <taxon>Metazoa</taxon>
        <taxon>Ecdysozoa</taxon>
        <taxon>Nematoda</taxon>
        <taxon>Chromadorea</taxon>
        <taxon>Rhabditida</taxon>
        <taxon>Rhabditina</taxon>
        <taxon>Diplogasteromorpha</taxon>
        <taxon>Diplogasteroidea</taxon>
        <taxon>Neodiplogasteridae</taxon>
        <taxon>Pristionchus</taxon>
    </lineage>
</organism>
<reference evidence="5" key="1">
    <citation type="submission" date="2023-10" db="EMBL/GenBank/DDBJ databases">
        <title>Genome assembly of Pristionchus species.</title>
        <authorList>
            <person name="Yoshida K."/>
            <person name="Sommer R.J."/>
        </authorList>
    </citation>
    <scope>NUCLEOTIDE SEQUENCE</scope>
    <source>
        <strain evidence="5">RS5133</strain>
    </source>
</reference>
<keyword evidence="6" id="KW-1185">Reference proteome</keyword>
<evidence type="ECO:0000256" key="2">
    <source>
        <dbReference type="RuleBase" id="RU366025"/>
    </source>
</evidence>
<accession>A0AAV5W8T3</accession>
<dbReference type="PANTHER" id="PTHR21646">
    <property type="entry name" value="UBIQUITIN CARBOXYL-TERMINAL HYDROLASE"/>
    <property type="match status" value="1"/>
</dbReference>
<dbReference type="PANTHER" id="PTHR21646:SF19">
    <property type="entry name" value="UBIQUITIN CARBOXYL-TERMINAL HYDROLASE 3"/>
    <property type="match status" value="1"/>
</dbReference>
<feature type="compositionally biased region" description="Polar residues" evidence="3">
    <location>
        <begin position="26"/>
        <end position="37"/>
    </location>
</feature>
<dbReference type="GO" id="GO:0006508">
    <property type="term" value="P:proteolysis"/>
    <property type="evidence" value="ECO:0007669"/>
    <property type="project" value="UniProtKB-KW"/>
</dbReference>
<feature type="compositionally biased region" description="Basic residues" evidence="3">
    <location>
        <begin position="92"/>
        <end position="102"/>
    </location>
</feature>
<keyword evidence="2" id="KW-0378">Hydrolase</keyword>
<feature type="domain" description="USP" evidence="4">
    <location>
        <begin position="44"/>
        <end position="400"/>
    </location>
</feature>
<comment type="catalytic activity">
    <reaction evidence="1 2">
        <text>Thiol-dependent hydrolysis of ester, thioester, amide, peptide and isopeptide bonds formed by the C-terminal Gly of ubiquitin (a 76-residue protein attached to proteins as an intracellular targeting signal).</text>
        <dbReference type="EC" id="3.4.19.12"/>
    </reaction>
</comment>
<comment type="similarity">
    <text evidence="2">Belongs to the peptidase C19 family.</text>
</comment>
<sequence length="401" mass="45554">EEEIGSVPEDSPPGGRHLRPRKRKLSPSSDTTRTSGTIEDGSWKGLRNLGNTCFMNAVIQALNSLDYFREFVVTLPNLEYETTGSRNSSHNSSRRYKTRRHTKEAFTDSAVTETQMLAEEFRKTLIALSPNESSTAVSPDALLQAVWGINNRFAGYSQQDCHEFLRYTLDQLHTDLRRCRIPDNCAWRVANRCGSEYLATSSAVSLIFEGALQSQVTCMSCQMTSNKQDPFLDLSLDVHIPPSTNARTVTTSLLECIKSFFEKEELEQCEQYMCGSCQDRRPSTKQLFLRNMPKALCLHLKRFRWSHASRGKVDNMVEFPLHGLDLSQFRSPNFKSRSQSCIYDLSSIVVHHGSGMGGGHYTAYGLRDGEWAHYNDSSVKPVDREIVLQQKAYLLFYTRVR</sequence>
<dbReference type="Gene3D" id="3.90.70.10">
    <property type="entry name" value="Cysteine proteinases"/>
    <property type="match status" value="1"/>
</dbReference>
<dbReference type="GO" id="GO:0004843">
    <property type="term" value="F:cysteine-type deubiquitinase activity"/>
    <property type="evidence" value="ECO:0007669"/>
    <property type="project" value="UniProtKB-UniRule"/>
</dbReference>
<dbReference type="PROSITE" id="PS50235">
    <property type="entry name" value="USP_3"/>
    <property type="match status" value="1"/>
</dbReference>
<dbReference type="InterPro" id="IPR028889">
    <property type="entry name" value="USP"/>
</dbReference>
<keyword evidence="2" id="KW-0788">Thiol protease</keyword>
<evidence type="ECO:0000259" key="4">
    <source>
        <dbReference type="PROSITE" id="PS50235"/>
    </source>
</evidence>
<dbReference type="InterPro" id="IPR001394">
    <property type="entry name" value="Peptidase_C19_UCH"/>
</dbReference>
<dbReference type="SUPFAM" id="SSF54001">
    <property type="entry name" value="Cysteine proteinases"/>
    <property type="match status" value="1"/>
</dbReference>
<comment type="caution">
    <text evidence="5">The sequence shown here is derived from an EMBL/GenBank/DDBJ whole genome shotgun (WGS) entry which is preliminary data.</text>
</comment>
<feature type="non-terminal residue" evidence="5">
    <location>
        <position position="1"/>
    </location>
</feature>
<dbReference type="InterPro" id="IPR018200">
    <property type="entry name" value="USP_CS"/>
</dbReference>
<dbReference type="PROSITE" id="PS00973">
    <property type="entry name" value="USP_2"/>
    <property type="match status" value="1"/>
</dbReference>
<keyword evidence="2" id="KW-0833">Ubl conjugation pathway</keyword>
<dbReference type="InterPro" id="IPR050185">
    <property type="entry name" value="Ub_carboxyl-term_hydrolase"/>
</dbReference>
<evidence type="ECO:0000313" key="6">
    <source>
        <dbReference type="Proteomes" id="UP001432322"/>
    </source>
</evidence>
<feature type="region of interest" description="Disordered" evidence="3">
    <location>
        <begin position="81"/>
        <end position="105"/>
    </location>
</feature>
<keyword evidence="2" id="KW-0645">Protease</keyword>
<feature type="region of interest" description="Disordered" evidence="3">
    <location>
        <begin position="1"/>
        <end position="40"/>
    </location>
</feature>
<name>A0AAV5W8T3_9BILA</name>
<gene>
    <name evidence="5" type="ORF">PFISCL1PPCAC_19681</name>
</gene>
<dbReference type="EMBL" id="BTSY01000005">
    <property type="protein sequence ID" value="GMT28384.1"/>
    <property type="molecule type" value="Genomic_DNA"/>
</dbReference>
<dbReference type="PROSITE" id="PS00972">
    <property type="entry name" value="USP_1"/>
    <property type="match status" value="1"/>
</dbReference>